<dbReference type="RefSeq" id="WP_213102908.1">
    <property type="nucleotide sequence ID" value="NZ_JAGYPM010000003.1"/>
</dbReference>
<keyword evidence="1" id="KW-0472">Membrane</keyword>
<comment type="caution">
    <text evidence="2">The sequence shown here is derived from an EMBL/GenBank/DDBJ whole genome shotgun (WGS) entry which is preliminary data.</text>
</comment>
<dbReference type="Proteomes" id="UP000681027">
    <property type="component" value="Unassembled WGS sequence"/>
</dbReference>
<evidence type="ECO:0008006" key="4">
    <source>
        <dbReference type="Google" id="ProtNLM"/>
    </source>
</evidence>
<dbReference type="EMBL" id="JAGYPM010000003">
    <property type="protein sequence ID" value="MBS4191476.1"/>
    <property type="molecule type" value="Genomic_DNA"/>
</dbReference>
<feature type="transmembrane region" description="Helical" evidence="1">
    <location>
        <begin position="31"/>
        <end position="51"/>
    </location>
</feature>
<keyword evidence="1" id="KW-1133">Transmembrane helix</keyword>
<evidence type="ECO:0000313" key="2">
    <source>
        <dbReference type="EMBL" id="MBS4191476.1"/>
    </source>
</evidence>
<sequence length="275" mass="31337">MVVFIFSIASLLILIPIVAFLPIGISFKRKWVLVGMAFLIANVGLIVSTLFHLWNTVQILLLLILLASIILNSRYKRGTALQDSAFLIEKTSNSQDDENLHNVQMEASPLNQINIQADEIIQSPADNYSEEEGVLLNLEDKTEESDTAQFTSLEKIAINPNLSNEFADSFAIDEDISFLNNRSNLLNNDNLVEEKHEKEGNDFEIGYMSEIEKLMKKNDLNYIDNIEIDSHCNKIEMEELSEIEVSLVYQESEIDEKENVFSDEIEIEELVFVQK</sequence>
<name>A0ABS5NUH0_9BACI</name>
<organism evidence="2 3">
    <name type="scientific">Cytobacillus citreus</name>
    <dbReference type="NCBI Taxonomy" id="2833586"/>
    <lineage>
        <taxon>Bacteria</taxon>
        <taxon>Bacillati</taxon>
        <taxon>Bacillota</taxon>
        <taxon>Bacilli</taxon>
        <taxon>Bacillales</taxon>
        <taxon>Bacillaceae</taxon>
        <taxon>Cytobacillus</taxon>
    </lineage>
</organism>
<reference evidence="2 3" key="1">
    <citation type="submission" date="2021-05" db="EMBL/GenBank/DDBJ databases">
        <title>Novel Bacillus species.</title>
        <authorList>
            <person name="Liu G."/>
        </authorList>
    </citation>
    <scope>NUCLEOTIDE SEQUENCE [LARGE SCALE GENOMIC DNA]</scope>
    <source>
        <strain evidence="2 3">FJAT-49705</strain>
    </source>
</reference>
<proteinExistence type="predicted"/>
<accession>A0ABS5NUH0</accession>
<protein>
    <recommendedName>
        <fullName evidence="4">MFS transporter</fullName>
    </recommendedName>
</protein>
<evidence type="ECO:0000313" key="3">
    <source>
        <dbReference type="Proteomes" id="UP000681027"/>
    </source>
</evidence>
<keyword evidence="1" id="KW-0812">Transmembrane</keyword>
<feature type="transmembrane region" description="Helical" evidence="1">
    <location>
        <begin position="6"/>
        <end position="24"/>
    </location>
</feature>
<keyword evidence="3" id="KW-1185">Reference proteome</keyword>
<feature type="transmembrane region" description="Helical" evidence="1">
    <location>
        <begin position="57"/>
        <end position="75"/>
    </location>
</feature>
<evidence type="ECO:0000256" key="1">
    <source>
        <dbReference type="SAM" id="Phobius"/>
    </source>
</evidence>
<gene>
    <name evidence="2" type="ORF">KHA94_14900</name>
</gene>